<dbReference type="OrthoDB" id="9802769at2"/>
<dbReference type="EMBL" id="VOBQ01000014">
    <property type="protein sequence ID" value="TWO69833.1"/>
    <property type="molecule type" value="Genomic_DNA"/>
</dbReference>
<evidence type="ECO:0000256" key="1">
    <source>
        <dbReference type="ARBA" id="ARBA00011271"/>
    </source>
</evidence>
<dbReference type="Proteomes" id="UP000318199">
    <property type="component" value="Unassembled WGS sequence"/>
</dbReference>
<dbReference type="Gene3D" id="3.30.499.10">
    <property type="entry name" value="Aconitase, domain 3"/>
    <property type="match status" value="2"/>
</dbReference>
<dbReference type="AlphaFoldDB" id="A0A562ZMT9"/>
<feature type="domain" description="Aconitase A/isopropylmalate dehydratase small subunit swivel" evidence="7">
    <location>
        <begin position="89"/>
        <end position="139"/>
    </location>
</feature>
<dbReference type="GO" id="GO:0046872">
    <property type="term" value="F:metal ion binding"/>
    <property type="evidence" value="ECO:0007669"/>
    <property type="project" value="UniProtKB-KW"/>
</dbReference>
<dbReference type="Pfam" id="PF00330">
    <property type="entry name" value="Aconitase"/>
    <property type="match status" value="1"/>
</dbReference>
<dbReference type="GO" id="GO:0170034">
    <property type="term" value="P:L-amino acid biosynthetic process"/>
    <property type="evidence" value="ECO:0007669"/>
    <property type="project" value="UniProtKB-ARBA"/>
</dbReference>
<comment type="caution">
    <text evidence="8">The sequence shown here is derived from an EMBL/GenBank/DDBJ whole genome shotgun (WGS) entry which is preliminary data.</text>
</comment>
<dbReference type="PANTHER" id="PTHR43822:SF2">
    <property type="entry name" value="HOMOACONITASE, MITOCHONDRIAL"/>
    <property type="match status" value="1"/>
</dbReference>
<sequence length="665" mass="70564">MSVSALDLGAAPRLLFLAADPARVREQLSGQPLTREAAGPLRDDVSTDEITPVRILSYYDERLARFPYTGFQAGGEQPIGPGAVQQGGFQVVVAGRRYGKGSSREHSPAAEKLAGVRLVIAESFERIYRQNADNIGLLTSTDFGLIERLQRGEAVPLDELVAGRDALASAILRSGGLLAFGQAHLRQADVIPAQAGIQDATPRTLFEKIIARHILATPVTSTKPQPGEGCFIRADWRFIHEYYTGMAAHMLHAALGQALALHAPESVVVFEDHTSYVEESPAHLAGGLVPNMRAMMQAQRDFAAAYGLRTHRTLTDAEAAADDGSNVAGISHAMMAERYALPGQVVVGTDSHTPHSGALGCVAFGVGTTDMANAFVTGAVRLTMPQVLRVELDGVLTASVAAKDVVLHLLQLPAIRAGRGVGKVFEFTGSAVRALSTDERATLTNMTAELGGLTGIVAPDAETVRFLKERRDVDFVLEPWMASDPGAAYCETIRVDCARLGPMVAAPGDPGNGIPIESLTQPVKVDIAYGGSCTAGKREDFDHYHAVLAWGLERGLRVPPSVQLYLQYGTTAVRDYCAERGYDRTFAAVGARILQPSCGACANCGPGSSTSPGQVTVSAINRNFPGRSGPGEVWLASPATVMASALAGELVSFPELRRRVATPHT</sequence>
<keyword evidence="3" id="KW-0408">Iron</keyword>
<evidence type="ECO:0000256" key="3">
    <source>
        <dbReference type="ARBA" id="ARBA00023004"/>
    </source>
</evidence>
<dbReference type="SUPFAM" id="SSF53732">
    <property type="entry name" value="Aconitase iron-sulfur domain"/>
    <property type="match status" value="1"/>
</dbReference>
<dbReference type="RefSeq" id="WP_145894546.1">
    <property type="nucleotide sequence ID" value="NZ_VOBQ01000014.1"/>
</dbReference>
<dbReference type="InterPro" id="IPR000573">
    <property type="entry name" value="AconitaseA/IPMdHydase_ssu_swvl"/>
</dbReference>
<dbReference type="SUPFAM" id="SSF52016">
    <property type="entry name" value="LeuD/IlvD-like"/>
    <property type="match status" value="1"/>
</dbReference>
<dbReference type="GO" id="GO:0170038">
    <property type="term" value="P:proteinogenic amino acid biosynthetic process"/>
    <property type="evidence" value="ECO:0007669"/>
    <property type="project" value="UniProtKB-ARBA"/>
</dbReference>
<name>A0A562ZMT9_9BURK</name>
<feature type="domain" description="Aconitase/3-isopropylmalate dehydratase large subunit alpha/beta/alpha" evidence="6">
    <location>
        <begin position="227"/>
        <end position="648"/>
    </location>
</feature>
<evidence type="ECO:0000259" key="7">
    <source>
        <dbReference type="Pfam" id="PF00694"/>
    </source>
</evidence>
<keyword evidence="9" id="KW-1185">Reference proteome</keyword>
<evidence type="ECO:0000259" key="6">
    <source>
        <dbReference type="Pfam" id="PF00330"/>
    </source>
</evidence>
<keyword evidence="2" id="KW-0479">Metal-binding</keyword>
<dbReference type="InterPro" id="IPR050067">
    <property type="entry name" value="IPM_dehydratase_rel_enz"/>
</dbReference>
<dbReference type="Gene3D" id="3.20.19.10">
    <property type="entry name" value="Aconitase, domain 4"/>
    <property type="match status" value="1"/>
</dbReference>
<evidence type="ECO:0000313" key="9">
    <source>
        <dbReference type="Proteomes" id="UP000318199"/>
    </source>
</evidence>
<evidence type="ECO:0000256" key="5">
    <source>
        <dbReference type="ARBA" id="ARBA00023239"/>
    </source>
</evidence>
<comment type="subunit">
    <text evidence="1">Heterodimer of LeuC and LeuD.</text>
</comment>
<organism evidence="8 9">
    <name type="scientific">Caenimonas sedimenti</name>
    <dbReference type="NCBI Taxonomy" id="2596921"/>
    <lineage>
        <taxon>Bacteria</taxon>
        <taxon>Pseudomonadati</taxon>
        <taxon>Pseudomonadota</taxon>
        <taxon>Betaproteobacteria</taxon>
        <taxon>Burkholderiales</taxon>
        <taxon>Comamonadaceae</taxon>
        <taxon>Caenimonas</taxon>
    </lineage>
</organism>
<accession>A0A562ZMT9</accession>
<evidence type="ECO:0000313" key="8">
    <source>
        <dbReference type="EMBL" id="TWO69833.1"/>
    </source>
</evidence>
<dbReference type="PANTHER" id="PTHR43822">
    <property type="entry name" value="HOMOACONITASE, MITOCHONDRIAL-RELATED"/>
    <property type="match status" value="1"/>
</dbReference>
<dbReference type="GO" id="GO:0051536">
    <property type="term" value="F:iron-sulfur cluster binding"/>
    <property type="evidence" value="ECO:0007669"/>
    <property type="project" value="UniProtKB-KW"/>
</dbReference>
<reference evidence="8 9" key="1">
    <citation type="submission" date="2019-07" db="EMBL/GenBank/DDBJ databases">
        <title>Caenimonas sedimenti sp. nov., isolated from activated sludge.</title>
        <authorList>
            <person name="Xu J."/>
        </authorList>
    </citation>
    <scope>NUCLEOTIDE SEQUENCE [LARGE SCALE GENOMIC DNA]</scope>
    <source>
        <strain evidence="8 9">HX-9-20</strain>
    </source>
</reference>
<proteinExistence type="predicted"/>
<dbReference type="Pfam" id="PF00694">
    <property type="entry name" value="Aconitase_C"/>
    <property type="match status" value="1"/>
</dbReference>
<keyword evidence="4" id="KW-0411">Iron-sulfur</keyword>
<dbReference type="InterPro" id="IPR015931">
    <property type="entry name" value="Acnase/IPM_dHydase_lsu_aba_1/3"/>
</dbReference>
<evidence type="ECO:0000256" key="4">
    <source>
        <dbReference type="ARBA" id="ARBA00023014"/>
    </source>
</evidence>
<dbReference type="GO" id="GO:0016829">
    <property type="term" value="F:lyase activity"/>
    <property type="evidence" value="ECO:0007669"/>
    <property type="project" value="UniProtKB-KW"/>
</dbReference>
<dbReference type="InterPro" id="IPR015928">
    <property type="entry name" value="Aconitase/3IPM_dehydase_swvl"/>
</dbReference>
<protein>
    <submittedName>
        <fullName evidence="8">3-isopropylmalate dehydratase</fullName>
    </submittedName>
</protein>
<keyword evidence="5" id="KW-0456">Lyase</keyword>
<dbReference type="InterPro" id="IPR001030">
    <property type="entry name" value="Acoase/IPM_deHydtase_lsu_aba"/>
</dbReference>
<evidence type="ECO:0000256" key="2">
    <source>
        <dbReference type="ARBA" id="ARBA00022723"/>
    </source>
</evidence>
<dbReference type="PRINTS" id="PR00415">
    <property type="entry name" value="ACONITASE"/>
</dbReference>
<gene>
    <name evidence="8" type="ORF">FN976_18635</name>
</gene>
<dbReference type="InterPro" id="IPR036008">
    <property type="entry name" value="Aconitase_4Fe-4S_dom"/>
</dbReference>